<accession>A0A2G5VLL5</accession>
<evidence type="ECO:0000313" key="3">
    <source>
        <dbReference type="EMBL" id="PIC52597.1"/>
    </source>
</evidence>
<feature type="region of interest" description="Disordered" evidence="1">
    <location>
        <begin position="100"/>
        <end position="158"/>
    </location>
</feature>
<evidence type="ECO:0000256" key="2">
    <source>
        <dbReference type="SAM" id="Phobius"/>
    </source>
</evidence>
<name>A0A2G5VLL5_9PELO</name>
<keyword evidence="2" id="KW-1133">Transmembrane helix</keyword>
<evidence type="ECO:0000313" key="4">
    <source>
        <dbReference type="Proteomes" id="UP000230233"/>
    </source>
</evidence>
<sequence>MLPKTASFDALPKNFRASLRRTQSVEGSDIFDYMDEGISRSPSQYSGILTIAPPSAKQSGDFSNLSTEFVVPPVPKNEEPLRRKLVGFLKNTIKIIPLMHKSSTDSERDLNQNQAKQQEEEERKDEEEETAKPARFQSKGQAKKVKSTGSGVEDPMDSESAVYEIDELNSTIAPSSSRQCIVEADLECAVTIKKPKKKAIQRTDFHPRPPFSCVPIYTAILLGLLIVLIVGAVTTIVDMRPAFIYGEVPNSTHLGLNETLTSIVEPPPPINFSTLKPQ</sequence>
<protein>
    <submittedName>
        <fullName evidence="3">Uncharacterized protein</fullName>
    </submittedName>
</protein>
<reference evidence="4" key="1">
    <citation type="submission" date="2017-10" db="EMBL/GenBank/DDBJ databases">
        <title>Rapid genome shrinkage in a self-fertile nematode reveals novel sperm competition proteins.</title>
        <authorList>
            <person name="Yin D."/>
            <person name="Schwarz E.M."/>
            <person name="Thomas C.G."/>
            <person name="Felde R.L."/>
            <person name="Korf I.F."/>
            <person name="Cutter A.D."/>
            <person name="Schartner C.M."/>
            <person name="Ralston E.J."/>
            <person name="Meyer B.J."/>
            <person name="Haag E.S."/>
        </authorList>
    </citation>
    <scope>NUCLEOTIDE SEQUENCE [LARGE SCALE GENOMIC DNA]</scope>
    <source>
        <strain evidence="4">JU1422</strain>
    </source>
</reference>
<gene>
    <name evidence="3" type="primary">Cnig_chr_I.g2635</name>
    <name evidence="3" type="ORF">B9Z55_002635</name>
</gene>
<proteinExistence type="predicted"/>
<organism evidence="3 4">
    <name type="scientific">Caenorhabditis nigoni</name>
    <dbReference type="NCBI Taxonomy" id="1611254"/>
    <lineage>
        <taxon>Eukaryota</taxon>
        <taxon>Metazoa</taxon>
        <taxon>Ecdysozoa</taxon>
        <taxon>Nematoda</taxon>
        <taxon>Chromadorea</taxon>
        <taxon>Rhabditida</taxon>
        <taxon>Rhabditina</taxon>
        <taxon>Rhabditomorpha</taxon>
        <taxon>Rhabditoidea</taxon>
        <taxon>Rhabditidae</taxon>
        <taxon>Peloderinae</taxon>
        <taxon>Caenorhabditis</taxon>
    </lineage>
</organism>
<dbReference type="Proteomes" id="UP000230233">
    <property type="component" value="Chromosome I"/>
</dbReference>
<dbReference type="EMBL" id="PDUG01000001">
    <property type="protein sequence ID" value="PIC52597.1"/>
    <property type="molecule type" value="Genomic_DNA"/>
</dbReference>
<comment type="caution">
    <text evidence="3">The sequence shown here is derived from an EMBL/GenBank/DDBJ whole genome shotgun (WGS) entry which is preliminary data.</text>
</comment>
<feature type="compositionally biased region" description="Acidic residues" evidence="1">
    <location>
        <begin position="119"/>
        <end position="129"/>
    </location>
</feature>
<keyword evidence="2" id="KW-0812">Transmembrane</keyword>
<feature type="transmembrane region" description="Helical" evidence="2">
    <location>
        <begin position="216"/>
        <end position="237"/>
    </location>
</feature>
<evidence type="ECO:0000256" key="1">
    <source>
        <dbReference type="SAM" id="MobiDB-lite"/>
    </source>
</evidence>
<keyword evidence="4" id="KW-1185">Reference proteome</keyword>
<keyword evidence="2" id="KW-0472">Membrane</keyword>
<dbReference type="AlphaFoldDB" id="A0A2G5VLL5"/>
<dbReference type="OrthoDB" id="5816558at2759"/>